<feature type="region of interest" description="Disordered" evidence="1">
    <location>
        <begin position="60"/>
        <end position="92"/>
    </location>
</feature>
<evidence type="ECO:0000313" key="2">
    <source>
        <dbReference type="EMBL" id="GHE95331.1"/>
    </source>
</evidence>
<dbReference type="EMBL" id="BNBC01000033">
    <property type="protein sequence ID" value="GHE95331.1"/>
    <property type="molecule type" value="Genomic_DNA"/>
</dbReference>
<keyword evidence="3" id="KW-1185">Reference proteome</keyword>
<evidence type="ECO:0000313" key="3">
    <source>
        <dbReference type="Proteomes" id="UP000641386"/>
    </source>
</evidence>
<dbReference type="AlphaFoldDB" id="A0A919AAZ1"/>
<name>A0A919AAZ1_9ACTN</name>
<reference evidence="2" key="1">
    <citation type="journal article" date="2014" name="Int. J. Syst. Evol. Microbiol.">
        <title>Complete genome sequence of Corynebacterium casei LMG S-19264T (=DSM 44701T), isolated from a smear-ripened cheese.</title>
        <authorList>
            <consortium name="US DOE Joint Genome Institute (JGI-PGF)"/>
            <person name="Walter F."/>
            <person name="Albersmeier A."/>
            <person name="Kalinowski J."/>
            <person name="Ruckert C."/>
        </authorList>
    </citation>
    <scope>NUCLEOTIDE SEQUENCE</scope>
    <source>
        <strain evidence="2">JCM 3302</strain>
    </source>
</reference>
<sequence>MEVGRAGLGQLPQGGEEFTQARDGAFEGKAEAGLRQQFRAQGQPEVVATVGSGLRGLSLAGDQQRVPAEDGDRGGADLQAGNFPPDDRRELG</sequence>
<proteinExistence type="predicted"/>
<comment type="caution">
    <text evidence="2">The sequence shown here is derived from an EMBL/GenBank/DDBJ whole genome shotgun (WGS) entry which is preliminary data.</text>
</comment>
<protein>
    <submittedName>
        <fullName evidence="2">Uncharacterized protein</fullName>
    </submittedName>
</protein>
<organism evidence="2 3">
    <name type="scientific">Streptomyces spiralis</name>
    <dbReference type="NCBI Taxonomy" id="66376"/>
    <lineage>
        <taxon>Bacteria</taxon>
        <taxon>Bacillati</taxon>
        <taxon>Actinomycetota</taxon>
        <taxon>Actinomycetes</taxon>
        <taxon>Kitasatosporales</taxon>
        <taxon>Streptomycetaceae</taxon>
        <taxon>Streptomyces</taxon>
    </lineage>
</organism>
<reference evidence="2" key="2">
    <citation type="submission" date="2020-09" db="EMBL/GenBank/DDBJ databases">
        <authorList>
            <person name="Sun Q."/>
            <person name="Ohkuma M."/>
        </authorList>
    </citation>
    <scope>NUCLEOTIDE SEQUENCE</scope>
    <source>
        <strain evidence="2">JCM 3302</strain>
    </source>
</reference>
<accession>A0A919AAZ1</accession>
<feature type="region of interest" description="Disordered" evidence="1">
    <location>
        <begin position="1"/>
        <end position="25"/>
    </location>
</feature>
<dbReference type="Proteomes" id="UP000641386">
    <property type="component" value="Unassembled WGS sequence"/>
</dbReference>
<gene>
    <name evidence="2" type="ORF">GCM10014715_59520</name>
</gene>
<evidence type="ECO:0000256" key="1">
    <source>
        <dbReference type="SAM" id="MobiDB-lite"/>
    </source>
</evidence>